<dbReference type="Proteomes" id="UP000541444">
    <property type="component" value="Unassembled WGS sequence"/>
</dbReference>
<gene>
    <name evidence="1" type="ORF">GIB67_023784</name>
</gene>
<dbReference type="GO" id="GO:0046872">
    <property type="term" value="F:metal ion binding"/>
    <property type="evidence" value="ECO:0007669"/>
    <property type="project" value="UniProtKB-KW"/>
</dbReference>
<evidence type="ECO:0000313" key="2">
    <source>
        <dbReference type="Proteomes" id="UP000541444"/>
    </source>
</evidence>
<proteinExistence type="predicted"/>
<sequence>MVMTHSQHTQQAADDCFHIKVAELRERYFHRLPYDAVLLKWPLNMVGLNDEGKRIEYDLFFLCDAFWRPLLSATVWELTVRQLVHDKIVEEDTREANREIILCGEVYHQGFFRCNWSSMHSKPSISTSKFVVSLSSGETSSSGRDDDCSVMEETINSVETILEKYEGRSSGYLYSDSVRPKFFDFESAGIAQNDHLLSVEGNCMHVPDEPAFELNHIYYNLKPKPSSMPDKTSLFDCIAQDQDELKKLGMRRDKRVDSVVHKLSMLLKGAKMYLEKRSQEFGVKFEAQSARIKKLDAKLKLEKEKKAEDATAAAEVAKKYTDIKLGRTVRYSKIDFPLEVADEGMADAATTPEKMSDHLPGSVEPVPSVEKVLSPLSERNEIVSLPGKILGPSSEPANLVHLVGSSLEASSENAKAENMWFTKGDGKIIGENPILRPRELSSKEDEEEVKSLIHRSRHKQRQQKVVAFTTLVELIAIQSQCDVLRIQNGQLNVELSSCKGALKSIIGLEESMKAEIARERNIVARLSKDLHKKKAAQASELRKIELKEIISKKEVKTVADDVYERDMRAVILFFASEFKRLEVESKLVYDGLVGEGLPYDMEVIRSKLWIGTWWGDVIREWIGFDNSILVLVLPSGTTRVWSYDELEIVKVVADQVTVVVSHAAILEEADERETSGEK</sequence>
<dbReference type="GO" id="GO:0051740">
    <property type="term" value="F:ethylene binding"/>
    <property type="evidence" value="ECO:0007669"/>
    <property type="project" value="TreeGrafter"/>
</dbReference>
<dbReference type="PANTHER" id="PTHR24423:SF633">
    <property type="entry name" value="ETHYLENE RECEPTOR 2"/>
    <property type="match status" value="1"/>
</dbReference>
<name>A0A7J7NGC2_9MAGN</name>
<organism evidence="1 2">
    <name type="scientific">Kingdonia uniflora</name>
    <dbReference type="NCBI Taxonomy" id="39325"/>
    <lineage>
        <taxon>Eukaryota</taxon>
        <taxon>Viridiplantae</taxon>
        <taxon>Streptophyta</taxon>
        <taxon>Embryophyta</taxon>
        <taxon>Tracheophyta</taxon>
        <taxon>Spermatophyta</taxon>
        <taxon>Magnoliopsida</taxon>
        <taxon>Ranunculales</taxon>
        <taxon>Circaeasteraceae</taxon>
        <taxon>Kingdonia</taxon>
    </lineage>
</organism>
<comment type="caution">
    <text evidence="1">The sequence shown here is derived from an EMBL/GenBank/DDBJ whole genome shotgun (WGS) entry which is preliminary data.</text>
</comment>
<dbReference type="GO" id="GO:0016301">
    <property type="term" value="F:kinase activity"/>
    <property type="evidence" value="ECO:0007669"/>
    <property type="project" value="UniProtKB-KW"/>
</dbReference>
<reference evidence="1 2" key="1">
    <citation type="journal article" date="2020" name="IScience">
        <title>Genome Sequencing of the Endangered Kingdonia uniflora (Circaeasteraceae, Ranunculales) Reveals Potential Mechanisms of Evolutionary Specialization.</title>
        <authorList>
            <person name="Sun Y."/>
            <person name="Deng T."/>
            <person name="Zhang A."/>
            <person name="Moore M.J."/>
            <person name="Landis J.B."/>
            <person name="Lin N."/>
            <person name="Zhang H."/>
            <person name="Zhang X."/>
            <person name="Huang J."/>
            <person name="Zhang X."/>
            <person name="Sun H."/>
            <person name="Wang H."/>
        </authorList>
    </citation>
    <scope>NUCLEOTIDE SEQUENCE [LARGE SCALE GENOMIC DNA]</scope>
    <source>
        <strain evidence="1">TB1705</strain>
        <tissue evidence="1">Leaf</tissue>
    </source>
</reference>
<dbReference type="EMBL" id="JACGCM010000811">
    <property type="protein sequence ID" value="KAF6166074.1"/>
    <property type="molecule type" value="Genomic_DNA"/>
</dbReference>
<dbReference type="PANTHER" id="PTHR24423">
    <property type="entry name" value="TWO-COMPONENT SENSOR HISTIDINE KINASE"/>
    <property type="match status" value="1"/>
</dbReference>
<protein>
    <submittedName>
        <fullName evidence="1">Uncharacterized protein</fullName>
    </submittedName>
</protein>
<accession>A0A7J7NGC2</accession>
<dbReference type="GO" id="GO:0005783">
    <property type="term" value="C:endoplasmic reticulum"/>
    <property type="evidence" value="ECO:0007669"/>
    <property type="project" value="TreeGrafter"/>
</dbReference>
<dbReference type="AlphaFoldDB" id="A0A7J7NGC2"/>
<dbReference type="GO" id="GO:0038199">
    <property type="term" value="F:ethylene receptor activity"/>
    <property type="evidence" value="ECO:0007669"/>
    <property type="project" value="TreeGrafter"/>
</dbReference>
<keyword evidence="2" id="KW-1185">Reference proteome</keyword>
<evidence type="ECO:0000313" key="1">
    <source>
        <dbReference type="EMBL" id="KAF6166074.1"/>
    </source>
</evidence>
<dbReference type="GO" id="GO:0005524">
    <property type="term" value="F:ATP binding"/>
    <property type="evidence" value="ECO:0007669"/>
    <property type="project" value="UniProtKB-KW"/>
</dbReference>